<name>A0ACB7IQP2_PLECO</name>
<sequence>MRVSLILAVALALTVAGAPVHTDLEVRKEPPTPGCLDVAKYLCAVAVNKVSNLFTGKKGSAPGMGSGISQPWLNTLFHIRPPSRTTNRKSMASNFSSIPILDWSLTLDPATRQQFVSQLRHAAINVGFLYLSNSTVSQGTVDTLISYIPKLFVLPQDAKEKIRMANSEHFLGYSRLGAEFTKGKTDIREQFDFATPHASRWKPGDPDHYRLWGPSQWPDEDLIPGFKAAMEEYLLQVQELSYAVAKLLSEALGLPPDGLSKFYDSPELMQHRSKIVKYPVVDTSSQSDQGVGPHYDAGFLTILLQASDHRGLQVQNLSGQWIDAPPIPGTFVINFGKAIEFVAQGLARATSHRVVSPKGTTPRYSIPFFQNISLDARLAESVIQCNLLPSFPSFPGVLNLVLPPTHLVPPEILKLRELRGDVATTESVNFSEFDREPSGKVNLIGRIKSHPDVAQRHYPVLFAQIFPQGLPAQGSAY</sequence>
<protein>
    <submittedName>
        <fullName evidence="1">Uncharacterized protein</fullName>
    </submittedName>
</protein>
<evidence type="ECO:0000313" key="2">
    <source>
        <dbReference type="Proteomes" id="UP000824881"/>
    </source>
</evidence>
<accession>A0ACB7IQP2</accession>
<dbReference type="EMBL" id="WQMT02000007">
    <property type="protein sequence ID" value="KAG9220285.1"/>
    <property type="molecule type" value="Genomic_DNA"/>
</dbReference>
<keyword evidence="2" id="KW-1185">Reference proteome</keyword>
<reference evidence="1 2" key="1">
    <citation type="journal article" date="2021" name="Appl. Environ. Microbiol.">
        <title>Genetic linkage and physical mapping for an oyster mushroom Pleurotus cornucopiae and QTL analysis for the trait cap color.</title>
        <authorList>
            <person name="Zhang Y."/>
            <person name="Gao W."/>
            <person name="Sonnenberg A."/>
            <person name="Chen Q."/>
            <person name="Zhang J."/>
            <person name="Huang C."/>
        </authorList>
    </citation>
    <scope>NUCLEOTIDE SEQUENCE [LARGE SCALE GENOMIC DNA]</scope>
    <source>
        <strain evidence="1">CCMSSC00406</strain>
    </source>
</reference>
<proteinExistence type="predicted"/>
<dbReference type="Proteomes" id="UP000824881">
    <property type="component" value="Unassembled WGS sequence"/>
</dbReference>
<gene>
    <name evidence="1" type="ORF">CCMSSC00406_0006350</name>
</gene>
<evidence type="ECO:0000313" key="1">
    <source>
        <dbReference type="EMBL" id="KAG9220285.1"/>
    </source>
</evidence>
<organism evidence="1 2">
    <name type="scientific">Pleurotus cornucopiae</name>
    <name type="common">Cornucopia mushroom</name>
    <dbReference type="NCBI Taxonomy" id="5321"/>
    <lineage>
        <taxon>Eukaryota</taxon>
        <taxon>Fungi</taxon>
        <taxon>Dikarya</taxon>
        <taxon>Basidiomycota</taxon>
        <taxon>Agaricomycotina</taxon>
        <taxon>Agaricomycetes</taxon>
        <taxon>Agaricomycetidae</taxon>
        <taxon>Agaricales</taxon>
        <taxon>Pleurotineae</taxon>
        <taxon>Pleurotaceae</taxon>
        <taxon>Pleurotus</taxon>
    </lineage>
</organism>
<comment type="caution">
    <text evidence="1">The sequence shown here is derived from an EMBL/GenBank/DDBJ whole genome shotgun (WGS) entry which is preliminary data.</text>
</comment>